<dbReference type="PANTHER" id="PTHR43085:SF57">
    <property type="entry name" value="CARBOHYDRATE KINASE PFKB DOMAIN-CONTAINING PROTEIN"/>
    <property type="match status" value="1"/>
</dbReference>
<evidence type="ECO:0000313" key="5">
    <source>
        <dbReference type="EMBL" id="AIE97773.1"/>
    </source>
</evidence>
<keyword evidence="3 5" id="KW-0418">Kinase</keyword>
<evidence type="ECO:0000256" key="2">
    <source>
        <dbReference type="ARBA" id="ARBA00022679"/>
    </source>
</evidence>
<reference evidence="5" key="1">
    <citation type="journal article" date="2014" name="Genome Biol. Evol.">
        <title>Pangenome evidence for extensive interdomain horizontal transfer affecting lineage core and shell genes in uncultured planktonic thaumarchaeota and euryarchaeota.</title>
        <authorList>
            <person name="Deschamps P."/>
            <person name="Zivanovic Y."/>
            <person name="Moreira D."/>
            <person name="Rodriguez-Valera F."/>
            <person name="Lopez-Garcia P."/>
        </authorList>
    </citation>
    <scope>NUCLEOTIDE SEQUENCE</scope>
</reference>
<evidence type="ECO:0000256" key="3">
    <source>
        <dbReference type="ARBA" id="ARBA00022777"/>
    </source>
</evidence>
<accession>A0A075G2J3</accession>
<protein>
    <submittedName>
        <fullName evidence="5">Ribokinase-like domain-containing protein</fullName>
    </submittedName>
</protein>
<organism evidence="5">
    <name type="scientific">uncultured marine thaumarchaeote KM3_02_H10</name>
    <dbReference type="NCBI Taxonomy" id="1455957"/>
    <lineage>
        <taxon>Archaea</taxon>
        <taxon>Nitrososphaerota</taxon>
        <taxon>environmental samples</taxon>
    </lineage>
</organism>
<dbReference type="AlphaFoldDB" id="A0A075G2J3"/>
<dbReference type="Pfam" id="PF00294">
    <property type="entry name" value="PfkB"/>
    <property type="match status" value="1"/>
</dbReference>
<proteinExistence type="inferred from homology"/>
<dbReference type="SUPFAM" id="SSF53613">
    <property type="entry name" value="Ribokinase-like"/>
    <property type="match status" value="1"/>
</dbReference>
<dbReference type="PANTHER" id="PTHR43085">
    <property type="entry name" value="HEXOKINASE FAMILY MEMBER"/>
    <property type="match status" value="1"/>
</dbReference>
<comment type="similarity">
    <text evidence="1">Belongs to the carbohydrate kinase PfkB family.</text>
</comment>
<dbReference type="Gene3D" id="3.40.1190.20">
    <property type="match status" value="1"/>
</dbReference>
<dbReference type="GO" id="GO:0016301">
    <property type="term" value="F:kinase activity"/>
    <property type="evidence" value="ECO:0007669"/>
    <property type="project" value="UniProtKB-KW"/>
</dbReference>
<dbReference type="EMBL" id="KF900516">
    <property type="protein sequence ID" value="AIE97773.1"/>
    <property type="molecule type" value="Genomic_DNA"/>
</dbReference>
<dbReference type="InterPro" id="IPR011611">
    <property type="entry name" value="PfkB_dom"/>
</dbReference>
<name>A0A075G2J3_9ARCH</name>
<feature type="domain" description="Carbohydrate kinase PfkB" evidence="4">
    <location>
        <begin position="23"/>
        <end position="261"/>
    </location>
</feature>
<sequence length="290" mass="32293">MKLDIISHCTIDTIEINDSKYVVPGGPGCYCSITARALKFDVKLHTKFGSDFTYTDYLTKQKIDFENTPSTEPTTQFILQLVNSERTLFLKNKCEVINNVVLDTDSVIISPLFDEVPLELFKKIKNDANFVLLDPQGFLRRVNSENKIYLEQTDLNLSGISAIKVNPDELRSLTNSSNLDGIKILQKKGISNVILTDKQNISLLSENKIYSITLPDIALNDTTGIGDIFSSTFCCTMLKEKDVLWALSFAGGAAQAALESGQIGLEKIPSKGAIESNAYYFYNTIKFKEI</sequence>
<evidence type="ECO:0000259" key="4">
    <source>
        <dbReference type="Pfam" id="PF00294"/>
    </source>
</evidence>
<keyword evidence="2" id="KW-0808">Transferase</keyword>
<evidence type="ECO:0000256" key="1">
    <source>
        <dbReference type="ARBA" id="ARBA00010688"/>
    </source>
</evidence>
<dbReference type="InterPro" id="IPR050306">
    <property type="entry name" value="PfkB_Carbo_kinase"/>
</dbReference>
<dbReference type="InterPro" id="IPR029056">
    <property type="entry name" value="Ribokinase-like"/>
</dbReference>